<dbReference type="Proteomes" id="UP000298030">
    <property type="component" value="Unassembled WGS sequence"/>
</dbReference>
<dbReference type="PROSITE" id="PS00109">
    <property type="entry name" value="PROTEIN_KINASE_TYR"/>
    <property type="match status" value="1"/>
</dbReference>
<organism evidence="6 7">
    <name type="scientific">Coprinellus micaceus</name>
    <name type="common">Glistening ink-cap mushroom</name>
    <name type="synonym">Coprinus micaceus</name>
    <dbReference type="NCBI Taxonomy" id="71717"/>
    <lineage>
        <taxon>Eukaryota</taxon>
        <taxon>Fungi</taxon>
        <taxon>Dikarya</taxon>
        <taxon>Basidiomycota</taxon>
        <taxon>Agaricomycotina</taxon>
        <taxon>Agaricomycetes</taxon>
        <taxon>Agaricomycetidae</taxon>
        <taxon>Agaricales</taxon>
        <taxon>Agaricineae</taxon>
        <taxon>Psathyrellaceae</taxon>
        <taxon>Coprinellus</taxon>
    </lineage>
</organism>
<dbReference type="GO" id="GO:0005524">
    <property type="term" value="F:ATP binding"/>
    <property type="evidence" value="ECO:0007669"/>
    <property type="project" value="UniProtKB-KW"/>
</dbReference>
<dbReference type="InterPro" id="IPR001245">
    <property type="entry name" value="Ser-Thr/Tyr_kinase_cat_dom"/>
</dbReference>
<dbReference type="PROSITE" id="PS50011">
    <property type="entry name" value="PROTEIN_KINASE_DOM"/>
    <property type="match status" value="1"/>
</dbReference>
<dbReference type="EMBL" id="QPFP01000295">
    <property type="protein sequence ID" value="TEB17860.1"/>
    <property type="molecule type" value="Genomic_DNA"/>
</dbReference>
<evidence type="ECO:0000256" key="1">
    <source>
        <dbReference type="ARBA" id="ARBA00022679"/>
    </source>
</evidence>
<dbReference type="PANTHER" id="PTHR44329:SF288">
    <property type="entry name" value="MITOGEN-ACTIVATED PROTEIN KINASE KINASE KINASE 20"/>
    <property type="match status" value="1"/>
</dbReference>
<evidence type="ECO:0000256" key="2">
    <source>
        <dbReference type="ARBA" id="ARBA00022741"/>
    </source>
</evidence>
<sequence length="305" mass="34228">MSFPVPGISKETTHCPDWSSRLHPVDQFPYALGEHSDLFRARGTHETKPRPKLFAIKCLRAGSSSNPNFNSELQKKLVLQGDALAKLTHENICTIRGIVYNTSRFPGIVMDFYEGGSIVNRMKEHSYTNDEKLSWVKQIASGMRYLHRMRPPVVHGDLRGSNIFLNAGGKIVIADVGMVYITDTPEFTMMQSAATARWTAPELMDPKVPRQSTSIEGPDCTTQSDVFAFAMTIVQIFSEALPFRHVNNDTTCIFLILRGQRPELPQYVQGQRSLSSLVGECWVREPSKRPSMTDICWRLGMSASS</sequence>
<feature type="domain" description="Protein kinase" evidence="5">
    <location>
        <begin position="24"/>
        <end position="305"/>
    </location>
</feature>
<dbReference type="SUPFAM" id="SSF56112">
    <property type="entry name" value="Protein kinase-like (PK-like)"/>
    <property type="match status" value="1"/>
</dbReference>
<comment type="caution">
    <text evidence="6">The sequence shown here is derived from an EMBL/GenBank/DDBJ whole genome shotgun (WGS) entry which is preliminary data.</text>
</comment>
<reference evidence="6 7" key="1">
    <citation type="journal article" date="2019" name="Nat. Ecol. Evol.">
        <title>Megaphylogeny resolves global patterns of mushroom evolution.</title>
        <authorList>
            <person name="Varga T."/>
            <person name="Krizsan K."/>
            <person name="Foldi C."/>
            <person name="Dima B."/>
            <person name="Sanchez-Garcia M."/>
            <person name="Sanchez-Ramirez S."/>
            <person name="Szollosi G.J."/>
            <person name="Szarkandi J.G."/>
            <person name="Papp V."/>
            <person name="Albert L."/>
            <person name="Andreopoulos W."/>
            <person name="Angelini C."/>
            <person name="Antonin V."/>
            <person name="Barry K.W."/>
            <person name="Bougher N.L."/>
            <person name="Buchanan P."/>
            <person name="Buyck B."/>
            <person name="Bense V."/>
            <person name="Catcheside P."/>
            <person name="Chovatia M."/>
            <person name="Cooper J."/>
            <person name="Damon W."/>
            <person name="Desjardin D."/>
            <person name="Finy P."/>
            <person name="Geml J."/>
            <person name="Haridas S."/>
            <person name="Hughes K."/>
            <person name="Justo A."/>
            <person name="Karasinski D."/>
            <person name="Kautmanova I."/>
            <person name="Kiss B."/>
            <person name="Kocsube S."/>
            <person name="Kotiranta H."/>
            <person name="LaButti K.M."/>
            <person name="Lechner B.E."/>
            <person name="Liimatainen K."/>
            <person name="Lipzen A."/>
            <person name="Lukacs Z."/>
            <person name="Mihaltcheva S."/>
            <person name="Morgado L.N."/>
            <person name="Niskanen T."/>
            <person name="Noordeloos M.E."/>
            <person name="Ohm R.A."/>
            <person name="Ortiz-Santana B."/>
            <person name="Ovrebo C."/>
            <person name="Racz N."/>
            <person name="Riley R."/>
            <person name="Savchenko A."/>
            <person name="Shiryaev A."/>
            <person name="Soop K."/>
            <person name="Spirin V."/>
            <person name="Szebenyi C."/>
            <person name="Tomsovsky M."/>
            <person name="Tulloss R.E."/>
            <person name="Uehling J."/>
            <person name="Grigoriev I.V."/>
            <person name="Vagvolgyi C."/>
            <person name="Papp T."/>
            <person name="Martin F.M."/>
            <person name="Miettinen O."/>
            <person name="Hibbett D.S."/>
            <person name="Nagy L.G."/>
        </authorList>
    </citation>
    <scope>NUCLEOTIDE SEQUENCE [LARGE SCALE GENOMIC DNA]</scope>
    <source>
        <strain evidence="6 7">FP101781</strain>
    </source>
</reference>
<name>A0A4Y7S9K7_COPMI</name>
<dbReference type="AlphaFoldDB" id="A0A4Y7S9K7"/>
<evidence type="ECO:0000256" key="4">
    <source>
        <dbReference type="ARBA" id="ARBA00022840"/>
    </source>
</evidence>
<evidence type="ECO:0000256" key="3">
    <source>
        <dbReference type="ARBA" id="ARBA00022777"/>
    </source>
</evidence>
<evidence type="ECO:0000313" key="7">
    <source>
        <dbReference type="Proteomes" id="UP000298030"/>
    </source>
</evidence>
<dbReference type="InterPro" id="IPR011009">
    <property type="entry name" value="Kinase-like_dom_sf"/>
</dbReference>
<evidence type="ECO:0000259" key="5">
    <source>
        <dbReference type="PROSITE" id="PS50011"/>
    </source>
</evidence>
<keyword evidence="4" id="KW-0067">ATP-binding</keyword>
<protein>
    <submittedName>
        <fullName evidence="6">Kinase-like protein</fullName>
    </submittedName>
</protein>
<gene>
    <name evidence="6" type="ORF">FA13DRAFT_1746597</name>
</gene>
<dbReference type="OrthoDB" id="538607at2759"/>
<dbReference type="Gene3D" id="1.10.510.10">
    <property type="entry name" value="Transferase(Phosphotransferase) domain 1"/>
    <property type="match status" value="1"/>
</dbReference>
<keyword evidence="2" id="KW-0547">Nucleotide-binding</keyword>
<dbReference type="InterPro" id="IPR051681">
    <property type="entry name" value="Ser/Thr_Kinases-Pseudokinases"/>
</dbReference>
<keyword evidence="7" id="KW-1185">Reference proteome</keyword>
<dbReference type="InterPro" id="IPR000719">
    <property type="entry name" value="Prot_kinase_dom"/>
</dbReference>
<dbReference type="GO" id="GO:0004674">
    <property type="term" value="F:protein serine/threonine kinase activity"/>
    <property type="evidence" value="ECO:0007669"/>
    <property type="project" value="TreeGrafter"/>
</dbReference>
<evidence type="ECO:0000313" key="6">
    <source>
        <dbReference type="EMBL" id="TEB17860.1"/>
    </source>
</evidence>
<dbReference type="PANTHER" id="PTHR44329">
    <property type="entry name" value="SERINE/THREONINE-PROTEIN KINASE TNNI3K-RELATED"/>
    <property type="match status" value="1"/>
</dbReference>
<dbReference type="Pfam" id="PF07714">
    <property type="entry name" value="PK_Tyr_Ser-Thr"/>
    <property type="match status" value="1"/>
</dbReference>
<dbReference type="STRING" id="71717.A0A4Y7S9K7"/>
<keyword evidence="1" id="KW-0808">Transferase</keyword>
<dbReference type="InterPro" id="IPR008266">
    <property type="entry name" value="Tyr_kinase_AS"/>
</dbReference>
<accession>A0A4Y7S9K7</accession>
<proteinExistence type="predicted"/>
<keyword evidence="3 6" id="KW-0418">Kinase</keyword>